<accession>A0A0C9UWQ7</accession>
<dbReference type="AlphaFoldDB" id="A0A0C9UWQ7"/>
<reference evidence="2 3" key="1">
    <citation type="submission" date="2014-06" db="EMBL/GenBank/DDBJ databases">
        <title>Evolutionary Origins and Diversification of the Mycorrhizal Mutualists.</title>
        <authorList>
            <consortium name="DOE Joint Genome Institute"/>
            <consortium name="Mycorrhizal Genomics Consortium"/>
            <person name="Kohler A."/>
            <person name="Kuo A."/>
            <person name="Nagy L.G."/>
            <person name="Floudas D."/>
            <person name="Copeland A."/>
            <person name="Barry K.W."/>
            <person name="Cichocki N."/>
            <person name="Veneault-Fourrey C."/>
            <person name="LaButti K."/>
            <person name="Lindquist E.A."/>
            <person name="Lipzen A."/>
            <person name="Lundell T."/>
            <person name="Morin E."/>
            <person name="Murat C."/>
            <person name="Riley R."/>
            <person name="Ohm R."/>
            <person name="Sun H."/>
            <person name="Tunlid A."/>
            <person name="Henrissat B."/>
            <person name="Grigoriev I.V."/>
            <person name="Hibbett D.S."/>
            <person name="Martin F."/>
        </authorList>
    </citation>
    <scope>NUCLEOTIDE SEQUENCE [LARGE SCALE GENOMIC DNA]</scope>
    <source>
        <strain evidence="2 3">SS14</strain>
    </source>
</reference>
<evidence type="ECO:0000313" key="3">
    <source>
        <dbReference type="Proteomes" id="UP000054279"/>
    </source>
</evidence>
<keyword evidence="3" id="KW-1185">Reference proteome</keyword>
<dbReference type="OrthoDB" id="247013at2759"/>
<sequence length="134" mass="14154">MSSHTAGPALVDVNTLKFKLTPNPSQVPEGADAETHGRLICPLTLKEMCGGVPFLYLGTCGCVFSEAGLRSIATSPAKDDDEKDIWPNALPNSPWQGFNRSEPGWGMSSKPAGQSRGPQSARNGRRAAVEETGA</sequence>
<evidence type="ECO:0008006" key="4">
    <source>
        <dbReference type="Google" id="ProtNLM"/>
    </source>
</evidence>
<feature type="region of interest" description="Disordered" evidence="1">
    <location>
        <begin position="75"/>
        <end position="134"/>
    </location>
</feature>
<feature type="compositionally biased region" description="Polar residues" evidence="1">
    <location>
        <begin position="90"/>
        <end position="99"/>
    </location>
</feature>
<name>A0A0C9UWQ7_SPHS4</name>
<gene>
    <name evidence="2" type="ORF">M422DRAFT_264329</name>
</gene>
<organism evidence="2 3">
    <name type="scientific">Sphaerobolus stellatus (strain SS14)</name>
    <dbReference type="NCBI Taxonomy" id="990650"/>
    <lineage>
        <taxon>Eukaryota</taxon>
        <taxon>Fungi</taxon>
        <taxon>Dikarya</taxon>
        <taxon>Basidiomycota</taxon>
        <taxon>Agaricomycotina</taxon>
        <taxon>Agaricomycetes</taxon>
        <taxon>Phallomycetidae</taxon>
        <taxon>Geastrales</taxon>
        <taxon>Sphaerobolaceae</taxon>
        <taxon>Sphaerobolus</taxon>
    </lineage>
</organism>
<evidence type="ECO:0000256" key="1">
    <source>
        <dbReference type="SAM" id="MobiDB-lite"/>
    </source>
</evidence>
<dbReference type="Pfam" id="PF04641">
    <property type="entry name" value="Rtf2"/>
    <property type="match status" value="1"/>
</dbReference>
<proteinExistence type="predicted"/>
<protein>
    <recommendedName>
        <fullName evidence="4">Replication termination factor 2</fullName>
    </recommendedName>
</protein>
<evidence type="ECO:0000313" key="2">
    <source>
        <dbReference type="EMBL" id="KIJ33712.1"/>
    </source>
</evidence>
<dbReference type="CDD" id="cd16653">
    <property type="entry name" value="RING-like_Rtf2"/>
    <property type="match status" value="1"/>
</dbReference>
<dbReference type="Proteomes" id="UP000054279">
    <property type="component" value="Unassembled WGS sequence"/>
</dbReference>
<dbReference type="HOGENOM" id="CLU_1897527_0_0_1"/>
<dbReference type="EMBL" id="KN837209">
    <property type="protein sequence ID" value="KIJ33712.1"/>
    <property type="molecule type" value="Genomic_DNA"/>
</dbReference>
<dbReference type="InterPro" id="IPR027799">
    <property type="entry name" value="Rtf2_RING-finger"/>
</dbReference>